<dbReference type="InterPro" id="IPR020215">
    <property type="entry name" value="EbsA-like"/>
</dbReference>
<feature type="transmembrane region" description="Helical" evidence="1">
    <location>
        <begin position="44"/>
        <end position="62"/>
    </location>
</feature>
<dbReference type="RefSeq" id="WP_092091428.1">
    <property type="nucleotide sequence ID" value="NZ_FOQE01000005.1"/>
</dbReference>
<gene>
    <name evidence="2" type="ORF">SAMN04489868_10593</name>
</gene>
<dbReference type="EMBL" id="FOQE01000005">
    <property type="protein sequence ID" value="SFH59918.1"/>
    <property type="molecule type" value="Genomic_DNA"/>
</dbReference>
<keyword evidence="1" id="KW-1133">Transmembrane helix</keyword>
<protein>
    <recommendedName>
        <fullName evidence="4">PH domain-containing protein</fullName>
    </recommendedName>
</protein>
<accession>A0A1I3BC99</accession>
<feature type="transmembrane region" description="Helical" evidence="1">
    <location>
        <begin position="20"/>
        <end position="38"/>
    </location>
</feature>
<dbReference type="AlphaFoldDB" id="A0A1I3BC99"/>
<keyword evidence="1" id="KW-0812">Transmembrane</keyword>
<dbReference type="Pfam" id="PF17255">
    <property type="entry name" value="EbsA"/>
    <property type="match status" value="1"/>
</dbReference>
<evidence type="ECO:0000256" key="1">
    <source>
        <dbReference type="SAM" id="Phobius"/>
    </source>
</evidence>
<organism evidence="2 3">
    <name type="scientific">Pisciglobus halotolerans</name>
    <dbReference type="NCBI Taxonomy" id="745365"/>
    <lineage>
        <taxon>Bacteria</taxon>
        <taxon>Bacillati</taxon>
        <taxon>Bacillota</taxon>
        <taxon>Bacilli</taxon>
        <taxon>Lactobacillales</taxon>
        <taxon>Carnobacteriaceae</taxon>
    </lineage>
</organism>
<proteinExistence type="predicted"/>
<sequence length="150" mass="17805">MKEKKKEIKIYLSFEPAYQVIYWSLIWLTLFIGLIIWLEYTRFNWISLVMGGVALLMILPSFKTYLSVKDESLLFFYGGRAVKKVPFASIQKIGYSTGRKINVYGKNNSMIYYFYLNQKNKKKLLQYVNHSYPKIEQLDLEDVRKLDNSN</sequence>
<dbReference type="OrthoDB" id="2156796at2"/>
<keyword evidence="1" id="KW-0472">Membrane</keyword>
<keyword evidence="3" id="KW-1185">Reference proteome</keyword>
<name>A0A1I3BC99_9LACT</name>
<reference evidence="2 3" key="1">
    <citation type="submission" date="2016-10" db="EMBL/GenBank/DDBJ databases">
        <authorList>
            <person name="de Groot N.N."/>
        </authorList>
    </citation>
    <scope>NUCLEOTIDE SEQUENCE [LARGE SCALE GENOMIC DNA]</scope>
    <source>
        <strain evidence="2 3">DSM 27630</strain>
    </source>
</reference>
<evidence type="ECO:0000313" key="2">
    <source>
        <dbReference type="EMBL" id="SFH59918.1"/>
    </source>
</evidence>
<dbReference type="Proteomes" id="UP000198668">
    <property type="component" value="Unassembled WGS sequence"/>
</dbReference>
<evidence type="ECO:0000313" key="3">
    <source>
        <dbReference type="Proteomes" id="UP000198668"/>
    </source>
</evidence>
<evidence type="ECO:0008006" key="4">
    <source>
        <dbReference type="Google" id="ProtNLM"/>
    </source>
</evidence>